<accession>F8NLS0</accession>
<dbReference type="Proteomes" id="UP000008064">
    <property type="component" value="Unassembled WGS sequence"/>
</dbReference>
<evidence type="ECO:0000256" key="1">
    <source>
        <dbReference type="SAM" id="Phobius"/>
    </source>
</evidence>
<sequence length="103" mass="11598">MNVTLAEELMRGPLMGVFISMLCSCISSIMRKITGVFRLWILETLHAALSMSVMDHYLVRGFSDLKALVRVDWEITLLCLANQNTNFQVSIIAARFGALQFDV</sequence>
<dbReference type="GeneID" id="18813169"/>
<name>F8NLS0_SERL9</name>
<dbReference type="RefSeq" id="XP_007314821.1">
    <property type="nucleotide sequence ID" value="XM_007314759.1"/>
</dbReference>
<organism>
    <name type="scientific">Serpula lacrymans var. lacrymans (strain S7.9)</name>
    <name type="common">Dry rot fungus</name>
    <dbReference type="NCBI Taxonomy" id="578457"/>
    <lineage>
        <taxon>Eukaryota</taxon>
        <taxon>Fungi</taxon>
        <taxon>Dikarya</taxon>
        <taxon>Basidiomycota</taxon>
        <taxon>Agaricomycotina</taxon>
        <taxon>Agaricomycetes</taxon>
        <taxon>Agaricomycetidae</taxon>
        <taxon>Boletales</taxon>
        <taxon>Coniophorineae</taxon>
        <taxon>Serpulaceae</taxon>
        <taxon>Serpula</taxon>
    </lineage>
</organism>
<keyword evidence="1" id="KW-0472">Membrane</keyword>
<reference evidence="2" key="1">
    <citation type="submission" date="2011-04" db="EMBL/GenBank/DDBJ databases">
        <title>Evolution of plant cell wall degrading machinery underlies the functional diversity of forest fungi.</title>
        <authorList>
            <consortium name="US DOE Joint Genome Institute (JGI-PGF)"/>
            <person name="Eastwood D.C."/>
            <person name="Floudas D."/>
            <person name="Binder M."/>
            <person name="Majcherczyk A."/>
            <person name="Schneider P."/>
            <person name="Aerts A."/>
            <person name="Asiegbu F.O."/>
            <person name="Baker S.E."/>
            <person name="Barry K."/>
            <person name="Bendiksby M."/>
            <person name="Blumentritt M."/>
            <person name="Coutinho P.M."/>
            <person name="Cullen D."/>
            <person name="Cullen D."/>
            <person name="Gathman A."/>
            <person name="Goodell B."/>
            <person name="Henrissat B."/>
            <person name="Ihrmark K."/>
            <person name="Kauserud H."/>
            <person name="Kohler A."/>
            <person name="LaButti K."/>
            <person name="Lapidus A."/>
            <person name="Lavin J.L."/>
            <person name="Lee Y.-H."/>
            <person name="Lindquist E."/>
            <person name="Lilly W."/>
            <person name="Lucas S."/>
            <person name="Morin E."/>
            <person name="Murat C."/>
            <person name="Oguiza J.A."/>
            <person name="Park J."/>
            <person name="Pisabarro A.G."/>
            <person name="Riley R."/>
            <person name="Rosling A."/>
            <person name="Salamov A."/>
            <person name="Schmidt O."/>
            <person name="Schmutz J."/>
            <person name="Skrede I."/>
            <person name="Stenlid J."/>
            <person name="Wiebenga A."/>
            <person name="Xie X."/>
            <person name="Kues U."/>
            <person name="Hibbett D.S."/>
            <person name="Hoffmeister D."/>
            <person name="Hogberg N."/>
            <person name="Martin F."/>
            <person name="Grigoriev I.V."/>
            <person name="Watkinson S.C."/>
        </authorList>
    </citation>
    <scope>NUCLEOTIDE SEQUENCE</scope>
    <source>
        <strain evidence="2">S7.9</strain>
    </source>
</reference>
<protein>
    <submittedName>
        <fullName evidence="2">Uncharacterized protein</fullName>
    </submittedName>
</protein>
<dbReference type="HOGENOM" id="CLU_2265366_0_0_1"/>
<proteinExistence type="predicted"/>
<evidence type="ECO:0000313" key="2">
    <source>
        <dbReference type="EMBL" id="EGO28622.1"/>
    </source>
</evidence>
<dbReference type="EMBL" id="GL945430">
    <property type="protein sequence ID" value="EGO28622.1"/>
    <property type="molecule type" value="Genomic_DNA"/>
</dbReference>
<dbReference type="KEGG" id="sla:SERLADRAFT_413456"/>
<gene>
    <name evidence="2" type="ORF">SERLADRAFT_413456</name>
</gene>
<feature type="transmembrane region" description="Helical" evidence="1">
    <location>
        <begin position="12"/>
        <end position="30"/>
    </location>
</feature>
<keyword evidence="1" id="KW-0812">Transmembrane</keyword>
<dbReference type="AlphaFoldDB" id="F8NLS0"/>
<dbReference type="OrthoDB" id="2535105at2759"/>
<keyword evidence="1" id="KW-1133">Transmembrane helix</keyword>